<evidence type="ECO:0000313" key="1">
    <source>
        <dbReference type="EMBL" id="RXG48134.1"/>
    </source>
</evidence>
<gene>
    <name evidence="1" type="ORF">VDGE_30266</name>
</gene>
<name>A0A444S470_VERDA</name>
<accession>A0A444S470</accession>
<sequence>MLFGSVGSAMMTIIQRDGPLRVNDQYIPSRYDETIHDMMTLELRALTVKSHCSYYEQVVRKSPAADLLRRRRGHSAVEA</sequence>
<proteinExistence type="predicted"/>
<dbReference type="AlphaFoldDB" id="A0A444S470"/>
<organism evidence="1 2">
    <name type="scientific">Verticillium dahliae</name>
    <name type="common">Verticillium wilt</name>
    <dbReference type="NCBI Taxonomy" id="27337"/>
    <lineage>
        <taxon>Eukaryota</taxon>
        <taxon>Fungi</taxon>
        <taxon>Dikarya</taxon>
        <taxon>Ascomycota</taxon>
        <taxon>Pezizomycotina</taxon>
        <taxon>Sordariomycetes</taxon>
        <taxon>Hypocreomycetidae</taxon>
        <taxon>Glomerellales</taxon>
        <taxon>Plectosphaerellaceae</taxon>
        <taxon>Verticillium</taxon>
    </lineage>
</organism>
<reference evidence="1 2" key="1">
    <citation type="submission" date="2018-12" db="EMBL/GenBank/DDBJ databases">
        <title>Genome of Verticillium dahliae isolate Getta Getta.</title>
        <authorList>
            <person name="Gardiner D.M."/>
        </authorList>
    </citation>
    <scope>NUCLEOTIDE SEQUENCE [LARGE SCALE GENOMIC DNA]</scope>
    <source>
        <strain evidence="1 2">Getta Getta</strain>
    </source>
</reference>
<dbReference type="Proteomes" id="UP000288725">
    <property type="component" value="Unassembled WGS sequence"/>
</dbReference>
<evidence type="ECO:0000313" key="2">
    <source>
        <dbReference type="Proteomes" id="UP000288725"/>
    </source>
</evidence>
<dbReference type="EMBL" id="RSDZ01000031">
    <property type="protein sequence ID" value="RXG48134.1"/>
    <property type="molecule type" value="Genomic_DNA"/>
</dbReference>
<comment type="caution">
    <text evidence="1">The sequence shown here is derived from an EMBL/GenBank/DDBJ whole genome shotgun (WGS) entry which is preliminary data.</text>
</comment>
<protein>
    <submittedName>
        <fullName evidence="1">Uncharacterized protein</fullName>
    </submittedName>
</protein>